<evidence type="ECO:0000313" key="2">
    <source>
        <dbReference type="Proteomes" id="UP001151760"/>
    </source>
</evidence>
<dbReference type="Proteomes" id="UP001151760">
    <property type="component" value="Unassembled WGS sequence"/>
</dbReference>
<proteinExistence type="predicted"/>
<name>A0ABQ5ERJ0_9ASTR</name>
<dbReference type="EMBL" id="BQNB010016585">
    <property type="protein sequence ID" value="GJT53423.1"/>
    <property type="molecule type" value="Genomic_DNA"/>
</dbReference>
<comment type="caution">
    <text evidence="1">The sequence shown here is derived from an EMBL/GenBank/DDBJ whole genome shotgun (WGS) entry which is preliminary data.</text>
</comment>
<sequence length="210" mass="23769">MFQRLLRHLGRGNYLLLLDLVVRLERVLLLLLRDRLGEPVCAHTESIAVCRTLWRPGSEILKRRIDDVFGEGQLRVSYRKDRVAVRDEIEDVAASWLNRSSRVRNGSYASNGSGPRPAQTARECSYSEFLKCKPLDFKGTEGVNGHSLVVCEWSLVFSIGNCTASYVKSNLRLALCKKTMLLHGGILNVRHLTPKQLLPFHGQPLKENDD</sequence>
<accession>A0ABQ5ERJ0</accession>
<keyword evidence="2" id="KW-1185">Reference proteome</keyword>
<reference evidence="1" key="1">
    <citation type="journal article" date="2022" name="Int. J. Mol. Sci.">
        <title>Draft Genome of Tanacetum Coccineum: Genomic Comparison of Closely Related Tanacetum-Family Plants.</title>
        <authorList>
            <person name="Yamashiro T."/>
            <person name="Shiraishi A."/>
            <person name="Nakayama K."/>
            <person name="Satake H."/>
        </authorList>
    </citation>
    <scope>NUCLEOTIDE SEQUENCE</scope>
</reference>
<gene>
    <name evidence="1" type="ORF">Tco_0988477</name>
</gene>
<evidence type="ECO:0008006" key="3">
    <source>
        <dbReference type="Google" id="ProtNLM"/>
    </source>
</evidence>
<reference evidence="1" key="2">
    <citation type="submission" date="2022-01" db="EMBL/GenBank/DDBJ databases">
        <authorList>
            <person name="Yamashiro T."/>
            <person name="Shiraishi A."/>
            <person name="Satake H."/>
            <person name="Nakayama K."/>
        </authorList>
    </citation>
    <scope>NUCLEOTIDE SEQUENCE</scope>
</reference>
<evidence type="ECO:0000313" key="1">
    <source>
        <dbReference type="EMBL" id="GJT53423.1"/>
    </source>
</evidence>
<organism evidence="1 2">
    <name type="scientific">Tanacetum coccineum</name>
    <dbReference type="NCBI Taxonomy" id="301880"/>
    <lineage>
        <taxon>Eukaryota</taxon>
        <taxon>Viridiplantae</taxon>
        <taxon>Streptophyta</taxon>
        <taxon>Embryophyta</taxon>
        <taxon>Tracheophyta</taxon>
        <taxon>Spermatophyta</taxon>
        <taxon>Magnoliopsida</taxon>
        <taxon>eudicotyledons</taxon>
        <taxon>Gunneridae</taxon>
        <taxon>Pentapetalae</taxon>
        <taxon>asterids</taxon>
        <taxon>campanulids</taxon>
        <taxon>Asterales</taxon>
        <taxon>Asteraceae</taxon>
        <taxon>Asteroideae</taxon>
        <taxon>Anthemideae</taxon>
        <taxon>Anthemidinae</taxon>
        <taxon>Tanacetum</taxon>
    </lineage>
</organism>
<protein>
    <recommendedName>
        <fullName evidence="3">Secreted protein</fullName>
    </recommendedName>
</protein>